<feature type="compositionally biased region" description="Low complexity" evidence="1">
    <location>
        <begin position="52"/>
        <end position="63"/>
    </location>
</feature>
<sequence>MINPLFFCLVSLCLWVFSHQQSLANDHSHSKTTTPSHHKPAQKHNHSEVKKSPSSSTSTLPSPQFEIYEGHGENKKNYVLALYPDRNGSALIAYDSPTCQANSHGTTIINPKKPSEIEFTSKEDPHCKITLHKIKDHQLSIDKETLACNAWHGDFCSFSSITPLRRIYPK</sequence>
<feature type="signal peptide" evidence="2">
    <location>
        <begin position="1"/>
        <end position="24"/>
    </location>
</feature>
<name>A0ABT6PY39_9PROT</name>
<comment type="caution">
    <text evidence="3">The sequence shown here is derived from an EMBL/GenBank/DDBJ whole genome shotgun (WGS) entry which is preliminary data.</text>
</comment>
<proteinExistence type="predicted"/>
<dbReference type="Proteomes" id="UP001431634">
    <property type="component" value="Unassembled WGS sequence"/>
</dbReference>
<dbReference type="EMBL" id="JASBAO010000001">
    <property type="protein sequence ID" value="MDI2089781.1"/>
    <property type="molecule type" value="Genomic_DNA"/>
</dbReference>
<accession>A0ABT6PY39</accession>
<organism evidence="3 4">
    <name type="scientific">Commensalibacter oyaizuii</name>
    <dbReference type="NCBI Taxonomy" id="3043873"/>
    <lineage>
        <taxon>Bacteria</taxon>
        <taxon>Pseudomonadati</taxon>
        <taxon>Pseudomonadota</taxon>
        <taxon>Alphaproteobacteria</taxon>
        <taxon>Acetobacterales</taxon>
        <taxon>Acetobacteraceae</taxon>
    </lineage>
</organism>
<feature type="region of interest" description="Disordered" evidence="1">
    <location>
        <begin position="26"/>
        <end position="66"/>
    </location>
</feature>
<evidence type="ECO:0000256" key="1">
    <source>
        <dbReference type="SAM" id="MobiDB-lite"/>
    </source>
</evidence>
<keyword evidence="2" id="KW-0732">Signal</keyword>
<keyword evidence="4" id="KW-1185">Reference proteome</keyword>
<gene>
    <name evidence="3" type="ORF">QJV27_00060</name>
</gene>
<evidence type="ECO:0000313" key="4">
    <source>
        <dbReference type="Proteomes" id="UP001431634"/>
    </source>
</evidence>
<feature type="chain" id="PRO_5047256263" evidence="2">
    <location>
        <begin position="25"/>
        <end position="170"/>
    </location>
</feature>
<evidence type="ECO:0000313" key="3">
    <source>
        <dbReference type="EMBL" id="MDI2089781.1"/>
    </source>
</evidence>
<evidence type="ECO:0000256" key="2">
    <source>
        <dbReference type="SAM" id="SignalP"/>
    </source>
</evidence>
<reference evidence="3" key="1">
    <citation type="submission" date="2023-05" db="EMBL/GenBank/DDBJ databases">
        <title>Whole genome sequence of Commensalibacter sp.</title>
        <authorList>
            <person name="Charoenyingcharoen P."/>
            <person name="Yukphan P."/>
        </authorList>
    </citation>
    <scope>NUCLEOTIDE SEQUENCE</scope>
    <source>
        <strain evidence="3">TBRC 16381</strain>
    </source>
</reference>
<dbReference type="RefSeq" id="WP_281446959.1">
    <property type="nucleotide sequence ID" value="NZ_JASBAO010000001.1"/>
</dbReference>
<protein>
    <submittedName>
        <fullName evidence="3">Uncharacterized protein</fullName>
    </submittedName>
</protein>